<evidence type="ECO:0000313" key="1">
    <source>
        <dbReference type="EMBL" id="KAJ1368673.1"/>
    </source>
</evidence>
<dbReference type="Proteomes" id="UP001196413">
    <property type="component" value="Unassembled WGS sequence"/>
</dbReference>
<organism evidence="1 2">
    <name type="scientific">Parelaphostrongylus tenuis</name>
    <name type="common">Meningeal worm</name>
    <dbReference type="NCBI Taxonomy" id="148309"/>
    <lineage>
        <taxon>Eukaryota</taxon>
        <taxon>Metazoa</taxon>
        <taxon>Ecdysozoa</taxon>
        <taxon>Nematoda</taxon>
        <taxon>Chromadorea</taxon>
        <taxon>Rhabditida</taxon>
        <taxon>Rhabditina</taxon>
        <taxon>Rhabditomorpha</taxon>
        <taxon>Strongyloidea</taxon>
        <taxon>Metastrongylidae</taxon>
        <taxon>Parelaphostrongylus</taxon>
    </lineage>
</organism>
<sequence length="108" mass="11883">MDCPATWPTTDGTSDVCLSNPECQCRIYLYNGLIAQASRFLAGKTLPTQNDAENAFQELVGSRGTDPPTLIGMTAHRAFRLPNNPYQFINISKPTIISLPIPPEIENM</sequence>
<comment type="caution">
    <text evidence="1">The sequence shown here is derived from an EMBL/GenBank/DDBJ whole genome shotgun (WGS) entry which is preliminary data.</text>
</comment>
<evidence type="ECO:0000313" key="2">
    <source>
        <dbReference type="Proteomes" id="UP001196413"/>
    </source>
</evidence>
<name>A0AAD5R3D4_PARTN</name>
<proteinExistence type="predicted"/>
<accession>A0AAD5R3D4</accession>
<dbReference type="EMBL" id="JAHQIW010006269">
    <property type="protein sequence ID" value="KAJ1368673.1"/>
    <property type="molecule type" value="Genomic_DNA"/>
</dbReference>
<protein>
    <submittedName>
        <fullName evidence="1">Uncharacterized protein</fullName>
    </submittedName>
</protein>
<reference evidence="1" key="1">
    <citation type="submission" date="2021-06" db="EMBL/GenBank/DDBJ databases">
        <title>Parelaphostrongylus tenuis whole genome reference sequence.</title>
        <authorList>
            <person name="Garwood T.J."/>
            <person name="Larsen P.A."/>
            <person name="Fountain-Jones N.M."/>
            <person name="Garbe J.R."/>
            <person name="Macchietto M.G."/>
            <person name="Kania S.A."/>
            <person name="Gerhold R.W."/>
            <person name="Richards J.E."/>
            <person name="Wolf T.M."/>
        </authorList>
    </citation>
    <scope>NUCLEOTIDE SEQUENCE</scope>
    <source>
        <strain evidence="1">MNPRO001-30</strain>
        <tissue evidence="1">Meninges</tissue>
    </source>
</reference>
<keyword evidence="2" id="KW-1185">Reference proteome</keyword>
<gene>
    <name evidence="1" type="ORF">KIN20_029919</name>
</gene>
<dbReference type="AlphaFoldDB" id="A0AAD5R3D4"/>